<evidence type="ECO:0000313" key="3">
    <source>
        <dbReference type="EMBL" id="KAB7528109.1"/>
    </source>
</evidence>
<keyword evidence="2" id="KW-0472">Membrane</keyword>
<gene>
    <name evidence="3" type="ORF">F8C76_09520</name>
</gene>
<keyword evidence="2" id="KW-0812">Transmembrane</keyword>
<dbReference type="RefSeq" id="WP_152131536.1">
    <property type="nucleotide sequence ID" value="NZ_WELG01000002.1"/>
</dbReference>
<accession>A0A6I1DV65</accession>
<proteinExistence type="predicted"/>
<feature type="coiled-coil region" evidence="1">
    <location>
        <begin position="72"/>
        <end position="99"/>
    </location>
</feature>
<sequence length="176" mass="20617">MEKIFNILKNFVDNIANWLEFIGFIITIITAVKVFVIDGKILDFKKKHLFQVRSKEHIEELEKILSKISKYISDFDNKKIELKNEIKKSEEIAKSIKKKLFKKDNSNTKALIKEAKKIEKLPDDIAKLSLFKKHYHKLLKSNEFNEEIVSDYYVKLSGLITSLTELRKDNAKSINV</sequence>
<keyword evidence="2" id="KW-1133">Transmembrane helix</keyword>
<reference evidence="3 4" key="1">
    <citation type="submission" date="2019-10" db="EMBL/GenBank/DDBJ databases">
        <title>Muricauda olearia CL-SS4 JCM15563 genome.</title>
        <authorList>
            <person name="Liu L."/>
        </authorList>
    </citation>
    <scope>NUCLEOTIDE SEQUENCE [LARGE SCALE GENOMIC DNA]</scope>
    <source>
        <strain evidence="3 4">CL-SS4</strain>
    </source>
</reference>
<feature type="transmembrane region" description="Helical" evidence="2">
    <location>
        <begin position="15"/>
        <end position="37"/>
    </location>
</feature>
<comment type="caution">
    <text evidence="3">The sequence shown here is derived from an EMBL/GenBank/DDBJ whole genome shotgun (WGS) entry which is preliminary data.</text>
</comment>
<dbReference type="OrthoDB" id="9977698at2"/>
<organism evidence="3 4">
    <name type="scientific">Flagellimonas olearia</name>
    <dbReference type="NCBI Taxonomy" id="552546"/>
    <lineage>
        <taxon>Bacteria</taxon>
        <taxon>Pseudomonadati</taxon>
        <taxon>Bacteroidota</taxon>
        <taxon>Flavobacteriia</taxon>
        <taxon>Flavobacteriales</taxon>
        <taxon>Flavobacteriaceae</taxon>
        <taxon>Flagellimonas</taxon>
    </lineage>
</organism>
<evidence type="ECO:0000313" key="4">
    <source>
        <dbReference type="Proteomes" id="UP000429785"/>
    </source>
</evidence>
<evidence type="ECO:0000256" key="2">
    <source>
        <dbReference type="SAM" id="Phobius"/>
    </source>
</evidence>
<dbReference type="Proteomes" id="UP000429785">
    <property type="component" value="Unassembled WGS sequence"/>
</dbReference>
<dbReference type="EMBL" id="WELG01000002">
    <property type="protein sequence ID" value="KAB7528109.1"/>
    <property type="molecule type" value="Genomic_DNA"/>
</dbReference>
<protein>
    <submittedName>
        <fullName evidence="3">Uncharacterized protein</fullName>
    </submittedName>
</protein>
<keyword evidence="1" id="KW-0175">Coiled coil</keyword>
<name>A0A6I1DV65_9FLAO</name>
<evidence type="ECO:0000256" key="1">
    <source>
        <dbReference type="SAM" id="Coils"/>
    </source>
</evidence>
<dbReference type="AlphaFoldDB" id="A0A6I1DV65"/>